<dbReference type="PANTHER" id="PTHR42951">
    <property type="entry name" value="METALLO-BETA-LACTAMASE DOMAIN-CONTAINING"/>
    <property type="match status" value="1"/>
</dbReference>
<dbReference type="CDD" id="cd07721">
    <property type="entry name" value="yflN-like_MBL-fold"/>
    <property type="match status" value="1"/>
</dbReference>
<dbReference type="SMART" id="SM00849">
    <property type="entry name" value="Lactamase_B"/>
    <property type="match status" value="1"/>
</dbReference>
<dbReference type="Proteomes" id="UP000185924">
    <property type="component" value="Unassembled WGS sequence"/>
</dbReference>
<evidence type="ECO:0000313" key="4">
    <source>
        <dbReference type="Proteomes" id="UP000185924"/>
    </source>
</evidence>
<dbReference type="Pfam" id="PF00753">
    <property type="entry name" value="Lactamase_B"/>
    <property type="match status" value="1"/>
</dbReference>
<proteinExistence type="predicted"/>
<dbReference type="EMBL" id="FTNM01000003">
    <property type="protein sequence ID" value="SIR14888.1"/>
    <property type="molecule type" value="Genomic_DNA"/>
</dbReference>
<evidence type="ECO:0000313" key="3">
    <source>
        <dbReference type="EMBL" id="SIR14888.1"/>
    </source>
</evidence>
<name>A0A1N6YJX4_9BACT</name>
<dbReference type="InterPro" id="IPR036866">
    <property type="entry name" value="RibonucZ/Hydroxyglut_hydro"/>
</dbReference>
<dbReference type="STRING" id="1077936.SAMN05421545_2540"/>
<dbReference type="PANTHER" id="PTHR42951:SF17">
    <property type="entry name" value="METALLO-BETA-LACTAMASE DOMAIN-CONTAINING PROTEIN"/>
    <property type="match status" value="1"/>
</dbReference>
<reference evidence="4" key="1">
    <citation type="submission" date="2017-01" db="EMBL/GenBank/DDBJ databases">
        <authorList>
            <person name="Varghese N."/>
            <person name="Submissions S."/>
        </authorList>
    </citation>
    <scope>NUCLEOTIDE SEQUENCE [LARGE SCALE GENOMIC DNA]</scope>
    <source>
        <strain evidence="4">DM9</strain>
    </source>
</reference>
<dbReference type="SUPFAM" id="SSF56281">
    <property type="entry name" value="Metallo-hydrolase/oxidoreductase"/>
    <property type="match status" value="1"/>
</dbReference>
<evidence type="ECO:0000259" key="2">
    <source>
        <dbReference type="SMART" id="SM00849"/>
    </source>
</evidence>
<feature type="domain" description="Metallo-beta-lactamase" evidence="2">
    <location>
        <begin position="31"/>
        <end position="239"/>
    </location>
</feature>
<protein>
    <submittedName>
        <fullName evidence="3">Glyoxylase, beta-lactamase superfamily II</fullName>
    </submittedName>
</protein>
<dbReference type="InterPro" id="IPR001279">
    <property type="entry name" value="Metallo-B-lactamas"/>
</dbReference>
<dbReference type="Gene3D" id="3.60.15.10">
    <property type="entry name" value="Ribonuclease Z/Hydroxyacylglutathione hydrolase-like"/>
    <property type="match status" value="1"/>
</dbReference>
<feature type="region of interest" description="Disordered" evidence="1">
    <location>
        <begin position="316"/>
        <end position="365"/>
    </location>
</feature>
<gene>
    <name evidence="3" type="ORF">SAMN05421545_2540</name>
</gene>
<evidence type="ECO:0000256" key="1">
    <source>
        <dbReference type="SAM" id="MobiDB-lite"/>
    </source>
</evidence>
<accession>A0A1N6YJX4</accession>
<dbReference type="AlphaFoldDB" id="A0A1N6YJX4"/>
<sequence length="365" mass="39889">MPMETTYRTSTHESKQAFPVAPGVWGLKTVFVNLFFITSQDGSWVLVDAGVYGAAPKIRSVVDELFGGERPKAILLTHGHFDHIGALKELAHDWDVPVYAHPLEMPYLNGKSSYPPPDPSVGGGGMAYMSFLYPKKPIDIHENLELLPTDGSVPGLPDWRWIHTPGHTAGHVSFFRESDRVLLAGDAFITRHGESMLAVMTQKREVHGPPKYYTSDWGAAHHSVEKLMELNPSVAATGHGLPMEGAQLMQQLESLVKDFWSVAVPGHGRYVHEPAIADEQGVLSVPPAPDNTIPKVLAATGLVALAGVALVAYSRRNHKTSKGKKTSPAMRERPFSHNRPLQGIPPTVPATLEEDDPHAHTNNYP</sequence>
<dbReference type="InterPro" id="IPR050855">
    <property type="entry name" value="NDM-1-like"/>
</dbReference>
<feature type="compositionally biased region" description="Basic residues" evidence="1">
    <location>
        <begin position="316"/>
        <end position="325"/>
    </location>
</feature>
<keyword evidence="4" id="KW-1185">Reference proteome</keyword>
<organism evidence="3 4">
    <name type="scientific">Pontibacter lucknowensis</name>
    <dbReference type="NCBI Taxonomy" id="1077936"/>
    <lineage>
        <taxon>Bacteria</taxon>
        <taxon>Pseudomonadati</taxon>
        <taxon>Bacteroidota</taxon>
        <taxon>Cytophagia</taxon>
        <taxon>Cytophagales</taxon>
        <taxon>Hymenobacteraceae</taxon>
        <taxon>Pontibacter</taxon>
    </lineage>
</organism>